<dbReference type="AlphaFoldDB" id="A0A1V9ZTH0"/>
<protein>
    <submittedName>
        <fullName evidence="3">Uncharacterized protein</fullName>
    </submittedName>
</protein>
<accession>A0A1V9ZTH0</accession>
<feature type="region of interest" description="Disordered" evidence="2">
    <location>
        <begin position="482"/>
        <end position="548"/>
    </location>
</feature>
<reference evidence="3 4" key="1">
    <citation type="journal article" date="2014" name="Genome Biol. Evol.">
        <title>The secreted proteins of Achlya hypogyna and Thraustotheca clavata identify the ancestral oomycete secretome and reveal gene acquisitions by horizontal gene transfer.</title>
        <authorList>
            <person name="Misner I."/>
            <person name="Blouin N."/>
            <person name="Leonard G."/>
            <person name="Richards T.A."/>
            <person name="Lane C.E."/>
        </authorList>
    </citation>
    <scope>NUCLEOTIDE SEQUENCE [LARGE SCALE GENOMIC DNA]</scope>
    <source>
        <strain evidence="3 4">ATCC 48635</strain>
    </source>
</reference>
<evidence type="ECO:0000313" key="4">
    <source>
        <dbReference type="Proteomes" id="UP000243579"/>
    </source>
</evidence>
<evidence type="ECO:0000313" key="3">
    <source>
        <dbReference type="EMBL" id="OQS01318.1"/>
    </source>
</evidence>
<name>A0A1V9ZTH0_ACHHY</name>
<evidence type="ECO:0000256" key="2">
    <source>
        <dbReference type="SAM" id="MobiDB-lite"/>
    </source>
</evidence>
<feature type="coiled-coil region" evidence="1">
    <location>
        <begin position="263"/>
        <end position="297"/>
    </location>
</feature>
<dbReference type="OrthoDB" id="68215at2759"/>
<dbReference type="Proteomes" id="UP000243579">
    <property type="component" value="Unassembled WGS sequence"/>
</dbReference>
<organism evidence="3 4">
    <name type="scientific">Achlya hypogyna</name>
    <name type="common">Oomycete</name>
    <name type="synonym">Protoachlya hypogyna</name>
    <dbReference type="NCBI Taxonomy" id="1202772"/>
    <lineage>
        <taxon>Eukaryota</taxon>
        <taxon>Sar</taxon>
        <taxon>Stramenopiles</taxon>
        <taxon>Oomycota</taxon>
        <taxon>Saprolegniomycetes</taxon>
        <taxon>Saprolegniales</taxon>
        <taxon>Achlyaceae</taxon>
        <taxon>Achlya</taxon>
    </lineage>
</organism>
<sequence>MMVLSVPNSSPVDVMNQTAELQRLKQQVADVVASNRRLQETTRALEGQLASVATIGQLDAGLSLKASVTMVPEQIDAFKATFIHLLEKKTDLTVLDVLLPRKLDVATFDVGSNGRAAQRAAEREVVRFEDQVRGLFTSFVADVQGHVAAIQASIAAHEVTVASNAKRVDFTKGQLTALDERLRRLERICGVGRIDVGPENQQPEEDTTVPSLLHMCRALQGSHVAQQTELALVTRDVEAAKLYCSSIQGDAITTKLELARVAADEVQRVLAKDTERLQGVEEKLERMTMSLDAVNAMAQATQSTVHEFKSHAAKTVLDTYDKRVANSIQALDADAKELRDILKKSHANLTEQSRSLEDMVRANTTSMYTLEHQLRKLAGACQTNTRDIAELKGPFITEVRNLKEENYGILGELRRQQDISRELVLDYKEAVGAKASVLPPARPSTVLPAAGPKIRAQTARVPKSSPLVNCAKRYGVALTAREEAPKERAKTAGARPSPRSEAIANRPKADAQSRFLSTISAGDDEGGPTFEFGQTSPKENNFLVDEPA</sequence>
<gene>
    <name evidence="3" type="ORF">ACHHYP_01366</name>
</gene>
<keyword evidence="1" id="KW-0175">Coiled coil</keyword>
<keyword evidence="4" id="KW-1185">Reference proteome</keyword>
<comment type="caution">
    <text evidence="3">The sequence shown here is derived from an EMBL/GenBank/DDBJ whole genome shotgun (WGS) entry which is preliminary data.</text>
</comment>
<proteinExistence type="predicted"/>
<dbReference type="EMBL" id="JNBR01000010">
    <property type="protein sequence ID" value="OQS01318.1"/>
    <property type="molecule type" value="Genomic_DNA"/>
</dbReference>
<evidence type="ECO:0000256" key="1">
    <source>
        <dbReference type="SAM" id="Coils"/>
    </source>
</evidence>